<dbReference type="AlphaFoldDB" id="A0A843XUM5"/>
<evidence type="ECO:0000313" key="2">
    <source>
        <dbReference type="Proteomes" id="UP000652761"/>
    </source>
</evidence>
<gene>
    <name evidence="1" type="ORF">Taro_055861</name>
</gene>
<proteinExistence type="predicted"/>
<keyword evidence="2" id="KW-1185">Reference proteome</keyword>
<accession>A0A843XUM5</accession>
<sequence length="74" mass="8336">MPFTRTRAAPGSAWERELRRVTERFTVSHWSAFGVANLLPFHRTVRIKHSITEVAPLESGSSQYMGGLDSSSHH</sequence>
<reference evidence="1" key="1">
    <citation type="submission" date="2017-07" db="EMBL/GenBank/DDBJ databases">
        <title>Taro Niue Genome Assembly and Annotation.</title>
        <authorList>
            <person name="Atibalentja N."/>
            <person name="Keating K."/>
            <person name="Fields C.J."/>
        </authorList>
    </citation>
    <scope>NUCLEOTIDE SEQUENCE</scope>
    <source>
        <strain evidence="1">Niue_2</strain>
        <tissue evidence="1">Leaf</tissue>
    </source>
</reference>
<protein>
    <submittedName>
        <fullName evidence="1">Uncharacterized protein</fullName>
    </submittedName>
</protein>
<organism evidence="1 2">
    <name type="scientific">Colocasia esculenta</name>
    <name type="common">Wild taro</name>
    <name type="synonym">Arum esculentum</name>
    <dbReference type="NCBI Taxonomy" id="4460"/>
    <lineage>
        <taxon>Eukaryota</taxon>
        <taxon>Viridiplantae</taxon>
        <taxon>Streptophyta</taxon>
        <taxon>Embryophyta</taxon>
        <taxon>Tracheophyta</taxon>
        <taxon>Spermatophyta</taxon>
        <taxon>Magnoliopsida</taxon>
        <taxon>Liliopsida</taxon>
        <taxon>Araceae</taxon>
        <taxon>Aroideae</taxon>
        <taxon>Colocasieae</taxon>
        <taxon>Colocasia</taxon>
    </lineage>
</organism>
<comment type="caution">
    <text evidence="1">The sequence shown here is derived from an EMBL/GenBank/DDBJ whole genome shotgun (WGS) entry which is preliminary data.</text>
</comment>
<dbReference type="EMBL" id="NMUH01014007">
    <property type="protein sequence ID" value="MQM22802.1"/>
    <property type="molecule type" value="Genomic_DNA"/>
</dbReference>
<evidence type="ECO:0000313" key="1">
    <source>
        <dbReference type="EMBL" id="MQM22802.1"/>
    </source>
</evidence>
<dbReference type="Proteomes" id="UP000652761">
    <property type="component" value="Unassembled WGS sequence"/>
</dbReference>
<name>A0A843XUM5_COLES</name>